<dbReference type="InParanoid" id="A0A1X2H744"/>
<comment type="similarity">
    <text evidence="2">Belongs to the eukaryotic/archaeal RNase P protein component 3 family.</text>
</comment>
<gene>
    <name evidence="5" type="ORF">BCR43DRAFT_493902</name>
</gene>
<organism evidence="5 6">
    <name type="scientific">Syncephalastrum racemosum</name>
    <name type="common">Filamentous fungus</name>
    <dbReference type="NCBI Taxonomy" id="13706"/>
    <lineage>
        <taxon>Eukaryota</taxon>
        <taxon>Fungi</taxon>
        <taxon>Fungi incertae sedis</taxon>
        <taxon>Mucoromycota</taxon>
        <taxon>Mucoromycotina</taxon>
        <taxon>Mucoromycetes</taxon>
        <taxon>Mucorales</taxon>
        <taxon>Syncephalastraceae</taxon>
        <taxon>Syncephalastrum</taxon>
    </lineage>
</organism>
<accession>A0A1X2H744</accession>
<dbReference type="GO" id="GO:0003723">
    <property type="term" value="F:RNA binding"/>
    <property type="evidence" value="ECO:0007669"/>
    <property type="project" value="TreeGrafter"/>
</dbReference>
<evidence type="ECO:0000256" key="2">
    <source>
        <dbReference type="ARBA" id="ARBA00007331"/>
    </source>
</evidence>
<feature type="compositionally biased region" description="Basic and acidic residues" evidence="4">
    <location>
        <begin position="251"/>
        <end position="267"/>
    </location>
</feature>
<dbReference type="InterPro" id="IPR002738">
    <property type="entry name" value="RNase_P_p30"/>
</dbReference>
<dbReference type="STRING" id="13706.A0A1X2H744"/>
<dbReference type="OrthoDB" id="17948at2759"/>
<dbReference type="PANTHER" id="PTHR13031:SF0">
    <property type="entry name" value="RIBONUCLEASE P PROTEIN SUBUNIT P30"/>
    <property type="match status" value="1"/>
</dbReference>
<dbReference type="Proteomes" id="UP000242180">
    <property type="component" value="Unassembled WGS sequence"/>
</dbReference>
<protein>
    <submittedName>
        <fullName evidence="5">RNase P subunit p30-domain-containing protein</fullName>
    </submittedName>
</protein>
<dbReference type="GO" id="GO:0008033">
    <property type="term" value="P:tRNA processing"/>
    <property type="evidence" value="ECO:0007669"/>
    <property type="project" value="UniProtKB-KW"/>
</dbReference>
<dbReference type="GO" id="GO:0005655">
    <property type="term" value="C:nucleolar ribonuclease P complex"/>
    <property type="evidence" value="ECO:0007669"/>
    <property type="project" value="TreeGrafter"/>
</dbReference>
<sequence length="274" mass="31552">MYYDLNIPYPREPEREDLDRLNAILERVQSIQRATIALNLTINEPFTRQSVEPLQSIRTSTYKDIKQLRRVTVFVQDAKKNLQLVYTNPAHPHVDILAVRPANADICRHACQTYDIDLISLDCTNKFQIPNHASFGVAKSRGIFFEICYGQIWRPHTDKEGFRETNFFGNVKRLVETSRGENLIFSSEALKALDIRRPSDLKMLGIMFGLTERQVEAATSYNYRRLLNKAETRRATVLGAVRFDPIAADESNNRKRKTEEEEKSEKTKKAKAAS</sequence>
<dbReference type="FunCoup" id="A0A1X2H744">
    <property type="interactions" value="411"/>
</dbReference>
<keyword evidence="6" id="KW-1185">Reference proteome</keyword>
<proteinExistence type="inferred from homology"/>
<dbReference type="EMBL" id="MCGN01000007">
    <property type="protein sequence ID" value="ORY94374.1"/>
    <property type="molecule type" value="Genomic_DNA"/>
</dbReference>
<comment type="subcellular location">
    <subcellularLocation>
        <location evidence="1">Nucleus</location>
    </subcellularLocation>
</comment>
<reference evidence="5 6" key="1">
    <citation type="submission" date="2016-07" db="EMBL/GenBank/DDBJ databases">
        <title>Pervasive Adenine N6-methylation of Active Genes in Fungi.</title>
        <authorList>
            <consortium name="DOE Joint Genome Institute"/>
            <person name="Mondo S.J."/>
            <person name="Dannebaum R.O."/>
            <person name="Kuo R.C."/>
            <person name="Labutti K."/>
            <person name="Haridas S."/>
            <person name="Kuo A."/>
            <person name="Salamov A."/>
            <person name="Ahrendt S.R."/>
            <person name="Lipzen A."/>
            <person name="Sullivan W."/>
            <person name="Andreopoulos W.B."/>
            <person name="Clum A."/>
            <person name="Lindquist E."/>
            <person name="Daum C."/>
            <person name="Ramamoorthy G.K."/>
            <person name="Gryganskyi A."/>
            <person name="Culley D."/>
            <person name="Magnuson J.K."/>
            <person name="James T.Y."/>
            <person name="O'Malley M.A."/>
            <person name="Stajich J.E."/>
            <person name="Spatafora J.W."/>
            <person name="Visel A."/>
            <person name="Grigoriev I.V."/>
        </authorList>
    </citation>
    <scope>NUCLEOTIDE SEQUENCE [LARGE SCALE GENOMIC DNA]</scope>
    <source>
        <strain evidence="5 6">NRRL 2496</strain>
    </source>
</reference>
<dbReference type="Pfam" id="PF01876">
    <property type="entry name" value="RNase_P_p30"/>
    <property type="match status" value="1"/>
</dbReference>
<evidence type="ECO:0000256" key="3">
    <source>
        <dbReference type="ARBA" id="ARBA00022694"/>
    </source>
</evidence>
<keyword evidence="3" id="KW-0819">tRNA processing</keyword>
<dbReference type="AlphaFoldDB" id="A0A1X2H744"/>
<evidence type="ECO:0000313" key="6">
    <source>
        <dbReference type="Proteomes" id="UP000242180"/>
    </source>
</evidence>
<name>A0A1X2H744_SYNRA</name>
<evidence type="ECO:0000313" key="5">
    <source>
        <dbReference type="EMBL" id="ORY94374.1"/>
    </source>
</evidence>
<dbReference type="SUPFAM" id="SSF89550">
    <property type="entry name" value="PHP domain-like"/>
    <property type="match status" value="1"/>
</dbReference>
<dbReference type="OMA" id="FNAACNS"/>
<dbReference type="Gene3D" id="3.20.20.140">
    <property type="entry name" value="Metal-dependent hydrolases"/>
    <property type="match status" value="1"/>
</dbReference>
<dbReference type="InterPro" id="IPR016195">
    <property type="entry name" value="Pol/histidinol_Pase-like"/>
</dbReference>
<evidence type="ECO:0000256" key="1">
    <source>
        <dbReference type="ARBA" id="ARBA00004123"/>
    </source>
</evidence>
<comment type="caution">
    <text evidence="5">The sequence shown here is derived from an EMBL/GenBank/DDBJ whole genome shotgun (WGS) entry which is preliminary data.</text>
</comment>
<dbReference type="PANTHER" id="PTHR13031">
    <property type="entry name" value="RIBONUCLEASE P SUBUNIT P30"/>
    <property type="match status" value="1"/>
</dbReference>
<feature type="region of interest" description="Disordered" evidence="4">
    <location>
        <begin position="249"/>
        <end position="274"/>
    </location>
</feature>
<evidence type="ECO:0000256" key="4">
    <source>
        <dbReference type="SAM" id="MobiDB-lite"/>
    </source>
</evidence>